<dbReference type="AlphaFoldDB" id="A0A834DI97"/>
<protein>
    <submittedName>
        <fullName evidence="2">Uncharacterized protein</fullName>
    </submittedName>
</protein>
<evidence type="ECO:0000256" key="1">
    <source>
        <dbReference type="SAM" id="MobiDB-lite"/>
    </source>
</evidence>
<comment type="caution">
    <text evidence="2">The sequence shown here is derived from an EMBL/GenBank/DDBJ whole genome shotgun (WGS) entry which is preliminary data.</text>
</comment>
<name>A0A834DI97_9CHIR</name>
<dbReference type="EMBL" id="JABVXQ010000013">
    <property type="protein sequence ID" value="KAF6081921.1"/>
    <property type="molecule type" value="Genomic_DNA"/>
</dbReference>
<organism evidence="2 3">
    <name type="scientific">Phyllostomus discolor</name>
    <name type="common">pale spear-nosed bat</name>
    <dbReference type="NCBI Taxonomy" id="89673"/>
    <lineage>
        <taxon>Eukaryota</taxon>
        <taxon>Metazoa</taxon>
        <taxon>Chordata</taxon>
        <taxon>Craniata</taxon>
        <taxon>Vertebrata</taxon>
        <taxon>Euteleostomi</taxon>
        <taxon>Mammalia</taxon>
        <taxon>Eutheria</taxon>
        <taxon>Laurasiatheria</taxon>
        <taxon>Chiroptera</taxon>
        <taxon>Yangochiroptera</taxon>
        <taxon>Phyllostomidae</taxon>
        <taxon>Phyllostominae</taxon>
        <taxon>Phyllostomus</taxon>
    </lineage>
</organism>
<feature type="compositionally biased region" description="Polar residues" evidence="1">
    <location>
        <begin position="40"/>
        <end position="65"/>
    </location>
</feature>
<feature type="region of interest" description="Disordered" evidence="1">
    <location>
        <begin position="37"/>
        <end position="81"/>
    </location>
</feature>
<proteinExistence type="predicted"/>
<evidence type="ECO:0000313" key="3">
    <source>
        <dbReference type="Proteomes" id="UP000664940"/>
    </source>
</evidence>
<accession>A0A834DI97</accession>
<dbReference type="Proteomes" id="UP000664940">
    <property type="component" value="Unassembled WGS sequence"/>
</dbReference>
<evidence type="ECO:0000313" key="2">
    <source>
        <dbReference type="EMBL" id="KAF6081921.1"/>
    </source>
</evidence>
<gene>
    <name evidence="2" type="ORF">HJG60_008903</name>
</gene>
<reference evidence="2 3" key="1">
    <citation type="journal article" date="2020" name="Nature">
        <title>Six reference-quality genomes reveal evolution of bat adaptations.</title>
        <authorList>
            <person name="Jebb D."/>
            <person name="Huang Z."/>
            <person name="Pippel M."/>
            <person name="Hughes G.M."/>
            <person name="Lavrichenko K."/>
            <person name="Devanna P."/>
            <person name="Winkler S."/>
            <person name="Jermiin L.S."/>
            <person name="Skirmuntt E.C."/>
            <person name="Katzourakis A."/>
            <person name="Burkitt-Gray L."/>
            <person name="Ray D.A."/>
            <person name="Sullivan K.A.M."/>
            <person name="Roscito J.G."/>
            <person name="Kirilenko B.M."/>
            <person name="Davalos L.M."/>
            <person name="Corthals A.P."/>
            <person name="Power M.L."/>
            <person name="Jones G."/>
            <person name="Ransome R.D."/>
            <person name="Dechmann D.K.N."/>
            <person name="Locatelli A.G."/>
            <person name="Puechmaille S.J."/>
            <person name="Fedrigo O."/>
            <person name="Jarvis E.D."/>
            <person name="Hiller M."/>
            <person name="Vernes S.C."/>
            <person name="Myers E.W."/>
            <person name="Teeling E.C."/>
        </authorList>
    </citation>
    <scope>NUCLEOTIDE SEQUENCE [LARGE SCALE GENOMIC DNA]</scope>
    <source>
        <strain evidence="2">Bat1K_MPI-CBG_1</strain>
    </source>
</reference>
<sequence>MKLEAYGLLPSIYLKRPGSLGQAAGHHTDLPHWSRADQAGQAQKANVQQSRQRPTWTIASSQPCGSESVLGKMQNGAHGKPQWENHNAGLWNSVARSCHPLQGIIQLLRKFLAWPRALVETPSVQKTNNVLIVLKSNFELTDSLKGSWRPPDIQRPHFLNPSPEFGTKDFLFIFFLLFLLLHSLPFLFPPPFLTSLYFLICYAINMSLRKF</sequence>